<feature type="domain" description="NAD(P)-binding" evidence="2">
    <location>
        <begin position="7"/>
        <end position="225"/>
    </location>
</feature>
<protein>
    <recommendedName>
        <fullName evidence="2">NAD(P)-binding domain-containing protein</fullName>
    </recommendedName>
</protein>
<sequence>MHFLIIGGTGRTGALIVDEALRQGHSVTALVRPSSSAVAENEKNPRKGLTFHQGSPLKQADVEAALAAAPDSTRPVGAVIVALNPRRASDSPFAAMLPDTPDAPWKLVSGAARAVLPAMRAKGVRRLVLMSMQGAGSSWGSLNVLFRPLFMVTNMRHQIADHNEADALVKEAAGRGEIDYVLVRPVMLAEGEAGEVRVHGDDGRGAGFMPKITRRSVARFIVDAAVRDEYVGRTPVITN</sequence>
<evidence type="ECO:0000313" key="4">
    <source>
        <dbReference type="Proteomes" id="UP000319257"/>
    </source>
</evidence>
<organism evidence="3 4">
    <name type="scientific">Thyridium curvatum</name>
    <dbReference type="NCBI Taxonomy" id="1093900"/>
    <lineage>
        <taxon>Eukaryota</taxon>
        <taxon>Fungi</taxon>
        <taxon>Dikarya</taxon>
        <taxon>Ascomycota</taxon>
        <taxon>Pezizomycotina</taxon>
        <taxon>Sordariomycetes</taxon>
        <taxon>Sordariomycetidae</taxon>
        <taxon>Thyridiales</taxon>
        <taxon>Thyridiaceae</taxon>
        <taxon>Thyridium</taxon>
    </lineage>
</organism>
<dbReference type="PANTHER" id="PTHR43355">
    <property type="entry name" value="FLAVIN REDUCTASE (NADPH)"/>
    <property type="match status" value="1"/>
</dbReference>
<evidence type="ECO:0000259" key="2">
    <source>
        <dbReference type="Pfam" id="PF13460"/>
    </source>
</evidence>
<dbReference type="InterPro" id="IPR016040">
    <property type="entry name" value="NAD(P)-bd_dom"/>
</dbReference>
<reference evidence="3 4" key="1">
    <citation type="submission" date="2019-06" db="EMBL/GenBank/DDBJ databases">
        <title>Draft genome sequence of the filamentous fungus Phialemoniopsis curvata isolated from diesel fuel.</title>
        <authorList>
            <person name="Varaljay V.A."/>
            <person name="Lyon W.J."/>
            <person name="Crouch A.L."/>
            <person name="Drake C.E."/>
            <person name="Hollomon J.M."/>
            <person name="Nadeau L.J."/>
            <person name="Nunn H.S."/>
            <person name="Stevenson B.S."/>
            <person name="Bojanowski C.L."/>
            <person name="Crookes-Goodson W.J."/>
        </authorList>
    </citation>
    <scope>NUCLEOTIDE SEQUENCE [LARGE SCALE GENOMIC DNA]</scope>
    <source>
        <strain evidence="3 4">D216</strain>
    </source>
</reference>
<comment type="caution">
    <text evidence="3">The sequence shown here is derived from an EMBL/GenBank/DDBJ whole genome shotgun (WGS) entry which is preliminary data.</text>
</comment>
<dbReference type="Gene3D" id="3.40.50.720">
    <property type="entry name" value="NAD(P)-binding Rossmann-like Domain"/>
    <property type="match status" value="1"/>
</dbReference>
<evidence type="ECO:0000256" key="1">
    <source>
        <dbReference type="ARBA" id="ARBA00038376"/>
    </source>
</evidence>
<evidence type="ECO:0000313" key="3">
    <source>
        <dbReference type="EMBL" id="TPX11869.1"/>
    </source>
</evidence>
<dbReference type="STRING" id="1093900.A0A507B3I0"/>
<keyword evidence="4" id="KW-1185">Reference proteome</keyword>
<proteinExistence type="inferred from homology"/>
<gene>
    <name evidence="3" type="ORF">E0L32_007367</name>
</gene>
<dbReference type="EMBL" id="SKBQ01000045">
    <property type="protein sequence ID" value="TPX11869.1"/>
    <property type="molecule type" value="Genomic_DNA"/>
</dbReference>
<dbReference type="GeneID" id="41974814"/>
<dbReference type="RefSeq" id="XP_030993580.1">
    <property type="nucleotide sequence ID" value="XM_031142103.1"/>
</dbReference>
<dbReference type="Pfam" id="PF13460">
    <property type="entry name" value="NAD_binding_10"/>
    <property type="match status" value="1"/>
</dbReference>
<dbReference type="InParanoid" id="A0A507B3I0"/>
<dbReference type="InterPro" id="IPR036291">
    <property type="entry name" value="NAD(P)-bd_dom_sf"/>
</dbReference>
<name>A0A507B3I0_9PEZI</name>
<dbReference type="GO" id="GO:0004074">
    <property type="term" value="F:biliverdin reductase [NAD(P)H] activity"/>
    <property type="evidence" value="ECO:0007669"/>
    <property type="project" value="TreeGrafter"/>
</dbReference>
<comment type="similarity">
    <text evidence="1">Belongs to the avfA family.</text>
</comment>
<dbReference type="OrthoDB" id="419598at2759"/>
<dbReference type="PANTHER" id="PTHR43355:SF2">
    <property type="entry name" value="FLAVIN REDUCTASE (NADPH)"/>
    <property type="match status" value="1"/>
</dbReference>
<dbReference type="InterPro" id="IPR051606">
    <property type="entry name" value="Polyketide_Oxido-like"/>
</dbReference>
<dbReference type="GO" id="GO:0042602">
    <property type="term" value="F:riboflavin reductase (NADPH) activity"/>
    <property type="evidence" value="ECO:0007669"/>
    <property type="project" value="TreeGrafter"/>
</dbReference>
<dbReference type="SUPFAM" id="SSF51735">
    <property type="entry name" value="NAD(P)-binding Rossmann-fold domains"/>
    <property type="match status" value="1"/>
</dbReference>
<dbReference type="AlphaFoldDB" id="A0A507B3I0"/>
<dbReference type="Proteomes" id="UP000319257">
    <property type="component" value="Unassembled WGS sequence"/>
</dbReference>
<accession>A0A507B3I0</accession>